<accession>U4LBZ3</accession>
<organism evidence="1 2">
    <name type="scientific">Pyronema omphalodes (strain CBS 100304)</name>
    <name type="common">Pyronema confluens</name>
    <dbReference type="NCBI Taxonomy" id="1076935"/>
    <lineage>
        <taxon>Eukaryota</taxon>
        <taxon>Fungi</taxon>
        <taxon>Dikarya</taxon>
        <taxon>Ascomycota</taxon>
        <taxon>Pezizomycotina</taxon>
        <taxon>Pezizomycetes</taxon>
        <taxon>Pezizales</taxon>
        <taxon>Pyronemataceae</taxon>
        <taxon>Pyronema</taxon>
    </lineage>
</organism>
<evidence type="ECO:0000313" key="2">
    <source>
        <dbReference type="Proteomes" id="UP000018144"/>
    </source>
</evidence>
<dbReference type="Proteomes" id="UP000018144">
    <property type="component" value="Unassembled WGS sequence"/>
</dbReference>
<dbReference type="EMBL" id="HF936524">
    <property type="protein sequence ID" value="CCX16804.1"/>
    <property type="molecule type" value="Genomic_DNA"/>
</dbReference>
<proteinExistence type="predicted"/>
<evidence type="ECO:0000313" key="1">
    <source>
        <dbReference type="EMBL" id="CCX16804.1"/>
    </source>
</evidence>
<protein>
    <submittedName>
        <fullName evidence="1">Uncharacterized protein</fullName>
    </submittedName>
</protein>
<name>U4LBZ3_PYROM</name>
<keyword evidence="2" id="KW-1185">Reference proteome</keyword>
<gene>
    <name evidence="1" type="ORF">PCON_03549</name>
</gene>
<dbReference type="AlphaFoldDB" id="U4LBZ3"/>
<reference evidence="1 2" key="1">
    <citation type="journal article" date="2013" name="PLoS Genet.">
        <title>The genome and development-dependent transcriptomes of Pyronema confluens: a window into fungal evolution.</title>
        <authorList>
            <person name="Traeger S."/>
            <person name="Altegoer F."/>
            <person name="Freitag M."/>
            <person name="Gabaldon T."/>
            <person name="Kempken F."/>
            <person name="Kumar A."/>
            <person name="Marcet-Houben M."/>
            <person name="Poggeler S."/>
            <person name="Stajich J.E."/>
            <person name="Nowrousian M."/>
        </authorList>
    </citation>
    <scope>NUCLEOTIDE SEQUENCE [LARGE SCALE GENOMIC DNA]</scope>
    <source>
        <strain evidence="2">CBS 100304</strain>
        <tissue evidence="1">Vegetative mycelium</tissue>
    </source>
</reference>
<sequence>MIPGKITKPHEKESWFAWKISRTRRKMAVLWIPVWSPVIVLAKRYHD</sequence>